<name>A0A078RVG0_BACUN</name>
<dbReference type="FunFam" id="1.10.287.470:FF:000014">
    <property type="entry name" value="RND family efflux transporter, MFP subunit"/>
    <property type="match status" value="1"/>
</dbReference>
<dbReference type="Pfam" id="PF25917">
    <property type="entry name" value="BSH_RND"/>
    <property type="match status" value="1"/>
</dbReference>
<dbReference type="SUPFAM" id="SSF111369">
    <property type="entry name" value="HlyD-like secretion proteins"/>
    <property type="match status" value="1"/>
</dbReference>
<proteinExistence type="inferred from homology"/>
<dbReference type="PATRIC" id="fig|1339349.3.peg.3795"/>
<feature type="chain" id="PRO_5001744861" evidence="2">
    <location>
        <begin position="29"/>
        <end position="371"/>
    </location>
</feature>
<dbReference type="AlphaFoldDB" id="A0A078RVG0"/>
<dbReference type="GO" id="GO:0046677">
    <property type="term" value="P:response to antibiotic"/>
    <property type="evidence" value="ECO:0007669"/>
    <property type="project" value="TreeGrafter"/>
</dbReference>
<dbReference type="Gene3D" id="2.40.30.170">
    <property type="match status" value="1"/>
</dbReference>
<organism evidence="6 7">
    <name type="scientific">Bacteroides uniformis str. 3978 T3 ii</name>
    <dbReference type="NCBI Taxonomy" id="1339349"/>
    <lineage>
        <taxon>Bacteria</taxon>
        <taxon>Pseudomonadati</taxon>
        <taxon>Bacteroidota</taxon>
        <taxon>Bacteroidia</taxon>
        <taxon>Bacteroidales</taxon>
        <taxon>Bacteroidaceae</taxon>
        <taxon>Bacteroides</taxon>
    </lineage>
</organism>
<dbReference type="InterPro" id="IPR058637">
    <property type="entry name" value="YknX-like_C"/>
</dbReference>
<evidence type="ECO:0000259" key="5">
    <source>
        <dbReference type="Pfam" id="PF25989"/>
    </source>
</evidence>
<comment type="similarity">
    <text evidence="1">Belongs to the membrane fusion protein (MFP) (TC 8.A.1) family.</text>
</comment>
<dbReference type="PANTHER" id="PTHR30158:SF23">
    <property type="entry name" value="MULTIDRUG RESISTANCE PROTEIN MEXA"/>
    <property type="match status" value="1"/>
</dbReference>
<dbReference type="PANTHER" id="PTHR30158">
    <property type="entry name" value="ACRA/E-RELATED COMPONENT OF DRUG EFFLUX TRANSPORTER"/>
    <property type="match status" value="1"/>
</dbReference>
<dbReference type="Gene3D" id="1.10.287.470">
    <property type="entry name" value="Helix hairpin bin"/>
    <property type="match status" value="1"/>
</dbReference>
<dbReference type="EMBL" id="JNHN01000181">
    <property type="protein sequence ID" value="KDS48238.1"/>
    <property type="molecule type" value="Genomic_DNA"/>
</dbReference>
<feature type="domain" description="Multidrug resistance protein MdtA-like beta-barrel" evidence="4">
    <location>
        <begin position="207"/>
        <end position="288"/>
    </location>
</feature>
<dbReference type="GO" id="GO:0005886">
    <property type="term" value="C:plasma membrane"/>
    <property type="evidence" value="ECO:0007669"/>
    <property type="project" value="TreeGrafter"/>
</dbReference>
<keyword evidence="2" id="KW-0732">Signal</keyword>
<dbReference type="InterPro" id="IPR058626">
    <property type="entry name" value="MdtA-like_b-barrel"/>
</dbReference>
<comment type="caution">
    <text evidence="6">The sequence shown here is derived from an EMBL/GenBank/DDBJ whole genome shotgun (WGS) entry which is preliminary data.</text>
</comment>
<dbReference type="Gene3D" id="2.40.420.20">
    <property type="match status" value="1"/>
</dbReference>
<dbReference type="PROSITE" id="PS51257">
    <property type="entry name" value="PROKAR_LIPOPROTEIN"/>
    <property type="match status" value="1"/>
</dbReference>
<evidence type="ECO:0000259" key="4">
    <source>
        <dbReference type="Pfam" id="PF25944"/>
    </source>
</evidence>
<evidence type="ECO:0000259" key="3">
    <source>
        <dbReference type="Pfam" id="PF25917"/>
    </source>
</evidence>
<evidence type="ECO:0000313" key="7">
    <source>
        <dbReference type="Proteomes" id="UP000028013"/>
    </source>
</evidence>
<dbReference type="FunFam" id="2.40.30.170:FF:000016">
    <property type="entry name" value="Efflux transporter, RND family, MFP subunit"/>
    <property type="match status" value="1"/>
</dbReference>
<feature type="domain" description="Multidrug resistance protein MdtA-like barrel-sandwich hybrid" evidence="3">
    <location>
        <begin position="61"/>
        <end position="201"/>
    </location>
</feature>
<gene>
    <name evidence="6" type="ORF">M094_2709</name>
</gene>
<evidence type="ECO:0000256" key="2">
    <source>
        <dbReference type="SAM" id="SignalP"/>
    </source>
</evidence>
<dbReference type="Proteomes" id="UP000028013">
    <property type="component" value="Unassembled WGS sequence"/>
</dbReference>
<protein>
    <submittedName>
        <fullName evidence="6">Efflux transporter, RND family, MFP subunit</fullName>
    </submittedName>
</protein>
<dbReference type="RefSeq" id="WP_039164031.1">
    <property type="nucleotide sequence ID" value="NZ_JNHN01000181.1"/>
</dbReference>
<feature type="signal peptide" evidence="2">
    <location>
        <begin position="1"/>
        <end position="28"/>
    </location>
</feature>
<evidence type="ECO:0000313" key="6">
    <source>
        <dbReference type="EMBL" id="KDS48238.1"/>
    </source>
</evidence>
<dbReference type="NCBIfam" id="TIGR01730">
    <property type="entry name" value="RND_mfp"/>
    <property type="match status" value="1"/>
</dbReference>
<dbReference type="Pfam" id="PF25944">
    <property type="entry name" value="Beta-barrel_RND"/>
    <property type="match status" value="1"/>
</dbReference>
<sequence length="371" mass="40150">MITKKSMMKQMMTVICSATLAACGSAPAVQPQSEYQVMTISTTDRELQTIYSAAIRGRQDIDIYPQVSGTLTKLCVEEGQTVRRGQVLFIIDQVPYLAALRTAEANVEAARAGVATSQLTYDSKKELYAQKVISEFDLKTSYNSLLTAKAQLAQAEAQQVNAANNLSYTEVKSPADGMVGTLPYRVGTLVSASLPKPLTTVSDNSNMYVYFSMTENQLLALPRRYGSKDKALAEMDSIELQLNDRSVYPQEGKIETISGVIDTSTGTVSLRAVFPNKEGLLTSGGSGNVIIPVRKENCIVVPQSATYEVQDKVYVYKVVDGKAQSVPVQVIRVNGGQEYIVESGLKVGDTIVAEGVGLLREGTSVQPKTNE</sequence>
<dbReference type="GO" id="GO:0022857">
    <property type="term" value="F:transmembrane transporter activity"/>
    <property type="evidence" value="ECO:0007669"/>
    <property type="project" value="InterPro"/>
</dbReference>
<dbReference type="InterPro" id="IPR058625">
    <property type="entry name" value="MdtA-like_BSH"/>
</dbReference>
<evidence type="ECO:0000256" key="1">
    <source>
        <dbReference type="ARBA" id="ARBA00009477"/>
    </source>
</evidence>
<dbReference type="InterPro" id="IPR006143">
    <property type="entry name" value="RND_pump_MFP"/>
</dbReference>
<dbReference type="Pfam" id="PF25989">
    <property type="entry name" value="YknX_C"/>
    <property type="match status" value="1"/>
</dbReference>
<dbReference type="GO" id="GO:0030313">
    <property type="term" value="C:cell envelope"/>
    <property type="evidence" value="ECO:0007669"/>
    <property type="project" value="UniProtKB-SubCell"/>
</dbReference>
<reference evidence="6 7" key="1">
    <citation type="submission" date="2014-04" db="EMBL/GenBank/DDBJ databases">
        <authorList>
            <person name="Sears C."/>
            <person name="Carroll K."/>
            <person name="Sack B.R."/>
            <person name="Qadri F."/>
            <person name="Myers L.L."/>
            <person name="Chung G.-T."/>
            <person name="Escheverria P."/>
            <person name="Fraser C.M."/>
            <person name="Sadzewicz L."/>
            <person name="Shefchek K.A."/>
            <person name="Tallon L."/>
            <person name="Das S.P."/>
            <person name="Daugherty S."/>
            <person name="Mongodin E.F."/>
        </authorList>
    </citation>
    <scope>NUCLEOTIDE SEQUENCE [LARGE SCALE GENOMIC DNA]</scope>
    <source>
        <strain evidence="6 7">3978 T3 ii</strain>
    </source>
</reference>
<accession>A0A078RVG0</accession>
<dbReference type="Gene3D" id="2.40.50.100">
    <property type="match status" value="1"/>
</dbReference>
<feature type="domain" description="YknX-like C-terminal permuted SH3-like" evidence="5">
    <location>
        <begin position="299"/>
        <end position="366"/>
    </location>
</feature>